<evidence type="ECO:0000259" key="5">
    <source>
        <dbReference type="Pfam" id="PF00496"/>
    </source>
</evidence>
<sequence>MKNKSLLLIASALLLSTSAMASELRVGLQNLPPYVDPGKDHSNTGSQVYYNAFDPLIEKDYSNPKAVFRPGIAKEWKQVSPTVFEVKIRDDVKFHNGEALTVDDVVFTFERLIKEMTPEYASIRRQFFANFTRVEAVDATTVRFTTEKPEPLFETLLNATQGSIVPKKYIMGLTGDPNVAEKADFDAFALKPVGTGPYGISAFQPGETLVYTKFDGFFGEKAPFDKVSMRRIAEMATRTTALANGEVDLITNVPPDQIDAIASNPNLKVEGAVTPLFHVVIFQTRNPKMADKRLRRALSLAIDRNLLNEALWLGKAVVPGSHTYPQYGDLYMPELKTFEYNPEKARQLLKEAGYNGEPIRFDTDAVYYTNGLLAAQAIKEMWAAVGVTMTLNVDPKWTGADPEMNARNWSNPMYFADPAGSFGTMWSPKGAGTTGSWSSNPAYEALWERFRYSTDVAQRRKAYAEIMDYVKEEAPFVVLYQPYESYGLSRKIAWKPLPGHIPYVLNFRAGAVSAATN</sequence>
<comment type="similarity">
    <text evidence="2">Belongs to the bacterial solute-binding protein 5 family.</text>
</comment>
<dbReference type="InterPro" id="IPR030678">
    <property type="entry name" value="Peptide/Ni-bd"/>
</dbReference>
<dbReference type="InterPro" id="IPR039424">
    <property type="entry name" value="SBP_5"/>
</dbReference>
<dbReference type="SUPFAM" id="SSF53850">
    <property type="entry name" value="Periplasmic binding protein-like II"/>
    <property type="match status" value="1"/>
</dbReference>
<feature type="signal peptide" evidence="4">
    <location>
        <begin position="1"/>
        <end position="21"/>
    </location>
</feature>
<comment type="caution">
    <text evidence="6">The sequence shown here is derived from an EMBL/GenBank/DDBJ whole genome shotgun (WGS) entry which is preliminary data.</text>
</comment>
<reference evidence="6 7" key="1">
    <citation type="submission" date="2024-09" db="EMBL/GenBank/DDBJ databases">
        <authorList>
            <person name="Sun Q."/>
            <person name="Mori K."/>
        </authorList>
    </citation>
    <scope>NUCLEOTIDE SEQUENCE [LARGE SCALE GENOMIC DNA]</scope>
    <source>
        <strain evidence="6 7">TBRC 4938</strain>
    </source>
</reference>
<evidence type="ECO:0000256" key="4">
    <source>
        <dbReference type="SAM" id="SignalP"/>
    </source>
</evidence>
<evidence type="ECO:0000256" key="1">
    <source>
        <dbReference type="ARBA" id="ARBA00004418"/>
    </source>
</evidence>
<dbReference type="Gene3D" id="3.10.105.10">
    <property type="entry name" value="Dipeptide-binding Protein, Domain 3"/>
    <property type="match status" value="1"/>
</dbReference>
<protein>
    <submittedName>
        <fullName evidence="6">ABC transporter substrate-binding protein</fullName>
    </submittedName>
</protein>
<gene>
    <name evidence="6" type="ORF">ACFFP0_09240</name>
</gene>
<dbReference type="CDD" id="cd08515">
    <property type="entry name" value="PBP2_NikA_DppA_OppA_like_10"/>
    <property type="match status" value="1"/>
</dbReference>
<feature type="chain" id="PRO_5045612242" evidence="4">
    <location>
        <begin position="22"/>
        <end position="517"/>
    </location>
</feature>
<evidence type="ECO:0000256" key="2">
    <source>
        <dbReference type="ARBA" id="ARBA00005695"/>
    </source>
</evidence>
<feature type="domain" description="Solute-binding protein family 5" evidence="5">
    <location>
        <begin position="68"/>
        <end position="430"/>
    </location>
</feature>
<evidence type="ECO:0000256" key="3">
    <source>
        <dbReference type="ARBA" id="ARBA00022729"/>
    </source>
</evidence>
<keyword evidence="3 4" id="KW-0732">Signal</keyword>
<comment type="subcellular location">
    <subcellularLocation>
        <location evidence="1">Periplasm</location>
    </subcellularLocation>
</comment>
<accession>A0ABV6AG06</accession>
<dbReference type="Gene3D" id="3.90.76.10">
    <property type="entry name" value="Dipeptide-binding Protein, Domain 1"/>
    <property type="match status" value="1"/>
</dbReference>
<dbReference type="EMBL" id="JBHMAA010000011">
    <property type="protein sequence ID" value="MFB9949029.1"/>
    <property type="molecule type" value="Genomic_DNA"/>
</dbReference>
<name>A0ABV6AG06_9HYPH</name>
<keyword evidence="7" id="KW-1185">Reference proteome</keyword>
<evidence type="ECO:0000313" key="6">
    <source>
        <dbReference type="EMBL" id="MFB9949029.1"/>
    </source>
</evidence>
<dbReference type="PIRSF" id="PIRSF002741">
    <property type="entry name" value="MppA"/>
    <property type="match status" value="1"/>
</dbReference>
<dbReference type="RefSeq" id="WP_377259401.1">
    <property type="nucleotide sequence ID" value="NZ_JBHMAA010000011.1"/>
</dbReference>
<dbReference type="Pfam" id="PF00496">
    <property type="entry name" value="SBP_bac_5"/>
    <property type="match status" value="1"/>
</dbReference>
<dbReference type="PANTHER" id="PTHR30290:SF38">
    <property type="entry name" value="D,D-DIPEPTIDE-BINDING PERIPLASMIC PROTEIN DDPA-RELATED"/>
    <property type="match status" value="1"/>
</dbReference>
<organism evidence="6 7">
    <name type="scientific">Rhizobium puerariae</name>
    <dbReference type="NCBI Taxonomy" id="1585791"/>
    <lineage>
        <taxon>Bacteria</taxon>
        <taxon>Pseudomonadati</taxon>
        <taxon>Pseudomonadota</taxon>
        <taxon>Alphaproteobacteria</taxon>
        <taxon>Hyphomicrobiales</taxon>
        <taxon>Rhizobiaceae</taxon>
        <taxon>Rhizobium/Agrobacterium group</taxon>
        <taxon>Rhizobium</taxon>
    </lineage>
</organism>
<dbReference type="Proteomes" id="UP001589692">
    <property type="component" value="Unassembled WGS sequence"/>
</dbReference>
<dbReference type="Gene3D" id="3.40.190.10">
    <property type="entry name" value="Periplasmic binding protein-like II"/>
    <property type="match status" value="1"/>
</dbReference>
<proteinExistence type="inferred from homology"/>
<dbReference type="PANTHER" id="PTHR30290">
    <property type="entry name" value="PERIPLASMIC BINDING COMPONENT OF ABC TRANSPORTER"/>
    <property type="match status" value="1"/>
</dbReference>
<evidence type="ECO:0000313" key="7">
    <source>
        <dbReference type="Proteomes" id="UP001589692"/>
    </source>
</evidence>
<dbReference type="InterPro" id="IPR000914">
    <property type="entry name" value="SBP_5_dom"/>
</dbReference>